<dbReference type="Gene3D" id="3.40.50.150">
    <property type="entry name" value="Vaccinia Virus protein VP39"/>
    <property type="match status" value="1"/>
</dbReference>
<keyword evidence="2" id="KW-0808">Transferase</keyword>
<name>A0A4R4Y8D5_9PSEU</name>
<dbReference type="CDD" id="cd02440">
    <property type="entry name" value="AdoMet_MTases"/>
    <property type="match status" value="1"/>
</dbReference>
<dbReference type="GO" id="GO:0008168">
    <property type="term" value="F:methyltransferase activity"/>
    <property type="evidence" value="ECO:0007669"/>
    <property type="project" value="UniProtKB-KW"/>
</dbReference>
<comment type="caution">
    <text evidence="2">The sequence shown here is derived from an EMBL/GenBank/DDBJ whole genome shotgun (WGS) entry which is preliminary data.</text>
</comment>
<dbReference type="InterPro" id="IPR029063">
    <property type="entry name" value="SAM-dependent_MTases_sf"/>
</dbReference>
<dbReference type="InterPro" id="IPR041698">
    <property type="entry name" value="Methyltransf_25"/>
</dbReference>
<dbReference type="OrthoDB" id="5179028at2"/>
<feature type="domain" description="Methyltransferase" evidence="1">
    <location>
        <begin position="95"/>
        <end position="193"/>
    </location>
</feature>
<evidence type="ECO:0000313" key="2">
    <source>
        <dbReference type="EMBL" id="TDD40606.1"/>
    </source>
</evidence>
<dbReference type="Pfam" id="PF13649">
    <property type="entry name" value="Methyltransf_25"/>
    <property type="match status" value="1"/>
</dbReference>
<evidence type="ECO:0000259" key="1">
    <source>
        <dbReference type="Pfam" id="PF13649"/>
    </source>
</evidence>
<organism evidence="2 3">
    <name type="scientific">Saccharopolyspora elongata</name>
    <dbReference type="NCBI Taxonomy" id="2530387"/>
    <lineage>
        <taxon>Bacteria</taxon>
        <taxon>Bacillati</taxon>
        <taxon>Actinomycetota</taxon>
        <taxon>Actinomycetes</taxon>
        <taxon>Pseudonocardiales</taxon>
        <taxon>Pseudonocardiaceae</taxon>
        <taxon>Saccharopolyspora</taxon>
    </lineage>
</organism>
<dbReference type="Proteomes" id="UP000294947">
    <property type="component" value="Unassembled WGS sequence"/>
</dbReference>
<dbReference type="GO" id="GO:0032259">
    <property type="term" value="P:methylation"/>
    <property type="evidence" value="ECO:0007669"/>
    <property type="project" value="UniProtKB-KW"/>
</dbReference>
<dbReference type="AlphaFoldDB" id="A0A4R4Y8D5"/>
<accession>A0A4R4Y8D5</accession>
<keyword evidence="2" id="KW-0489">Methyltransferase</keyword>
<gene>
    <name evidence="2" type="ORF">E1288_35195</name>
</gene>
<dbReference type="EMBL" id="SMKW01000069">
    <property type="protein sequence ID" value="TDD40606.1"/>
    <property type="molecule type" value="Genomic_DNA"/>
</dbReference>
<keyword evidence="3" id="KW-1185">Reference proteome</keyword>
<proteinExistence type="predicted"/>
<dbReference type="SUPFAM" id="SSF53335">
    <property type="entry name" value="S-adenosyl-L-methionine-dependent methyltransferases"/>
    <property type="match status" value="1"/>
</dbReference>
<sequence length="245" mass="26798">MRRVAWVLRASLRSITLDTGVEADAVGQPRRSVTPQQDQQIGKVGQNATSKLDEYRTFFQTAVRNPRMVGAATPTSAAVAATVAQVVPTTGTPVVVELGPGTGSLSDGIHRRLPTGSRHVGIELGEGMVEHLRAHKPWMEIVHGDASDLLALLDKHNIDRVDAVISSIPWSLLPSDAQNHILRQAAEALAPQGAFTALTYLPADHTPGGRRFRARLTQTFDEIITHTTWRNIPPILHYICRRPLR</sequence>
<evidence type="ECO:0000313" key="3">
    <source>
        <dbReference type="Proteomes" id="UP000294947"/>
    </source>
</evidence>
<reference evidence="2 3" key="1">
    <citation type="submission" date="2019-03" db="EMBL/GenBank/DDBJ databases">
        <title>Draft genome sequences of novel Actinobacteria.</title>
        <authorList>
            <person name="Sahin N."/>
            <person name="Ay H."/>
            <person name="Saygin H."/>
        </authorList>
    </citation>
    <scope>NUCLEOTIDE SEQUENCE [LARGE SCALE GENOMIC DNA]</scope>
    <source>
        <strain evidence="2 3">7K502</strain>
    </source>
</reference>
<protein>
    <submittedName>
        <fullName evidence="2">Methyltransferase domain-containing protein</fullName>
    </submittedName>
</protein>